<name>A2C949_PROM3</name>
<dbReference type="Gene3D" id="3.40.50.300">
    <property type="entry name" value="P-loop containing nucleotide triphosphate hydrolases"/>
    <property type="match status" value="1"/>
</dbReference>
<dbReference type="Pfam" id="PF01121">
    <property type="entry name" value="CoaE"/>
    <property type="match status" value="1"/>
</dbReference>
<dbReference type="HOGENOM" id="CLU_2207708_0_0_3"/>
<evidence type="ECO:0000313" key="3">
    <source>
        <dbReference type="EMBL" id="ABM78009.1"/>
    </source>
</evidence>
<dbReference type="InterPro" id="IPR027417">
    <property type="entry name" value="P-loop_NTPase"/>
</dbReference>
<evidence type="ECO:0000256" key="1">
    <source>
        <dbReference type="ARBA" id="ARBA00022741"/>
    </source>
</evidence>
<dbReference type="STRING" id="59922.P9303_12621"/>
<dbReference type="GO" id="GO:0015937">
    <property type="term" value="P:coenzyme A biosynthetic process"/>
    <property type="evidence" value="ECO:0007669"/>
    <property type="project" value="InterPro"/>
</dbReference>
<dbReference type="GO" id="GO:0004140">
    <property type="term" value="F:dephospho-CoA kinase activity"/>
    <property type="evidence" value="ECO:0007669"/>
    <property type="project" value="InterPro"/>
</dbReference>
<proteinExistence type="predicted"/>
<dbReference type="Proteomes" id="UP000002274">
    <property type="component" value="Chromosome"/>
</dbReference>
<protein>
    <recommendedName>
        <fullName evidence="5">Dephospho-CoA kinase</fullName>
    </recommendedName>
</protein>
<reference evidence="3 4" key="1">
    <citation type="journal article" date="2007" name="PLoS Genet.">
        <title>Patterns and implications of gene gain and loss in the evolution of Prochlorococcus.</title>
        <authorList>
            <person name="Kettler G.C."/>
            <person name="Martiny A.C."/>
            <person name="Huang K."/>
            <person name="Zucker J."/>
            <person name="Coleman M.L."/>
            <person name="Rodrigue S."/>
            <person name="Chen F."/>
            <person name="Lapidus A."/>
            <person name="Ferriera S."/>
            <person name="Johnson J."/>
            <person name="Steglich C."/>
            <person name="Church G.M."/>
            <person name="Richardson P."/>
            <person name="Chisholm S.W."/>
        </authorList>
    </citation>
    <scope>NUCLEOTIDE SEQUENCE [LARGE SCALE GENOMIC DNA]</scope>
    <source>
        <strain evidence="3 4">MIT 9303</strain>
    </source>
</reference>
<keyword evidence="2" id="KW-0067">ATP-binding</keyword>
<evidence type="ECO:0000313" key="4">
    <source>
        <dbReference type="Proteomes" id="UP000002274"/>
    </source>
</evidence>
<dbReference type="AlphaFoldDB" id="A2C949"/>
<dbReference type="KEGG" id="pmf:P9303_12621"/>
<dbReference type="RefSeq" id="WP_011825907.1">
    <property type="nucleotide sequence ID" value="NC_008820.1"/>
</dbReference>
<evidence type="ECO:0008006" key="5">
    <source>
        <dbReference type="Google" id="ProtNLM"/>
    </source>
</evidence>
<sequence length="107" mass="12339">MDLLTDSHLPCHKPVPLSILQPIKAPSNPNRPRQLHPFQSVRCRVPAKTGSHQQLERLQTRDQLNELEARARIDAQWTLEQKGQLADQLIGNSTDVKQWKEHVQRLL</sequence>
<gene>
    <name evidence="3" type="ordered locus">P9303_12621</name>
</gene>
<keyword evidence="1" id="KW-0547">Nucleotide-binding</keyword>
<dbReference type="GO" id="GO:0005524">
    <property type="term" value="F:ATP binding"/>
    <property type="evidence" value="ECO:0007669"/>
    <property type="project" value="UniProtKB-KW"/>
</dbReference>
<organism evidence="3 4">
    <name type="scientific">Prochlorococcus marinus (strain MIT 9303)</name>
    <dbReference type="NCBI Taxonomy" id="59922"/>
    <lineage>
        <taxon>Bacteria</taxon>
        <taxon>Bacillati</taxon>
        <taxon>Cyanobacteriota</taxon>
        <taxon>Cyanophyceae</taxon>
        <taxon>Synechococcales</taxon>
        <taxon>Prochlorococcaceae</taxon>
        <taxon>Prochlorococcus</taxon>
    </lineage>
</organism>
<dbReference type="EMBL" id="CP000554">
    <property type="protein sequence ID" value="ABM78009.1"/>
    <property type="molecule type" value="Genomic_DNA"/>
</dbReference>
<dbReference type="InterPro" id="IPR001977">
    <property type="entry name" value="Depp_CoAkinase"/>
</dbReference>
<evidence type="ECO:0000256" key="2">
    <source>
        <dbReference type="ARBA" id="ARBA00022840"/>
    </source>
</evidence>
<dbReference type="BioCyc" id="PMAR59922:G1G80-1097-MONOMER"/>
<accession>A2C949</accession>